<feature type="domain" description="D-serine dehydratase-like" evidence="3">
    <location>
        <begin position="318"/>
        <end position="448"/>
    </location>
</feature>
<dbReference type="EMBL" id="JAQQWL010000007">
    <property type="protein sequence ID" value="KAK8064806.1"/>
    <property type="molecule type" value="Genomic_DNA"/>
</dbReference>
<evidence type="ECO:0000259" key="3">
    <source>
        <dbReference type="SMART" id="SM01119"/>
    </source>
</evidence>
<dbReference type="InterPro" id="IPR001608">
    <property type="entry name" value="Ala_racemase_N"/>
</dbReference>
<reference evidence="4 5" key="1">
    <citation type="submission" date="2023-01" db="EMBL/GenBank/DDBJ databases">
        <title>Analysis of 21 Apiospora genomes using comparative genomics revels a genus with tremendous synthesis potential of carbohydrate active enzymes and secondary metabolites.</title>
        <authorList>
            <person name="Sorensen T."/>
        </authorList>
    </citation>
    <scope>NUCLEOTIDE SEQUENCE [LARGE SCALE GENOMIC DNA]</scope>
    <source>
        <strain evidence="4 5">CBS 135458</strain>
    </source>
</reference>
<sequence>MAGMDLLKAQYVGKSLYNVPTPALVLDLAKVEANCNLMLGAAQRLNLNWRAHIKTHKTTELTRLQVGDKSSTPVNLAVSTLTEAENIVPLLKEYQESSRKVNLLFAFPIYSTCVDRLAPISAQLGPGGLSVMVDHPDQIKHLTALASKSGNPPLVFLKVNCGSDRAGVVPDTPECNSLIDKLLVSEAVGSCEFLGVYAHTSQSYETRSDWKALEYLRDRVRRRLPRSPGGSQRTARPPLIIAVGDVTPTPGFSEPAPARGNPSTPSEALVNKMSDLIATLKTENLTLEAHAGVYTTLDMQQLASHARSSDYLNSAALALTVLVEVVSLYPQRNSANGGTAEALINGGTLALAREPCKDKGSPPGQHYSAWGLVSPWNCGGQPVPGPGFPAEHEGWEVGRVTQEHGILTWAGSPEEQKRAPLYVGQRLRVWPNHACITGAQHGWYLIVDSRNRGREDEIVDVWPRWSGW</sequence>
<dbReference type="Gene3D" id="3.20.20.10">
    <property type="entry name" value="Alanine racemase"/>
    <property type="match status" value="1"/>
</dbReference>
<organism evidence="4 5">
    <name type="scientific">Apiospora phragmitis</name>
    <dbReference type="NCBI Taxonomy" id="2905665"/>
    <lineage>
        <taxon>Eukaryota</taxon>
        <taxon>Fungi</taxon>
        <taxon>Dikarya</taxon>
        <taxon>Ascomycota</taxon>
        <taxon>Pezizomycotina</taxon>
        <taxon>Sordariomycetes</taxon>
        <taxon>Xylariomycetidae</taxon>
        <taxon>Amphisphaeriales</taxon>
        <taxon>Apiosporaceae</taxon>
        <taxon>Apiospora</taxon>
    </lineage>
</organism>
<name>A0ABR1V3A3_9PEZI</name>
<keyword evidence="2" id="KW-0456">Lyase</keyword>
<dbReference type="PANTHER" id="PTHR28004">
    <property type="entry name" value="ZGC:162816-RELATED"/>
    <property type="match status" value="1"/>
</dbReference>
<dbReference type="InterPro" id="IPR029066">
    <property type="entry name" value="PLP-binding_barrel"/>
</dbReference>
<evidence type="ECO:0000313" key="4">
    <source>
        <dbReference type="EMBL" id="KAK8064806.1"/>
    </source>
</evidence>
<dbReference type="InterPro" id="IPR042208">
    <property type="entry name" value="D-ser_dehydrat-like_sf"/>
</dbReference>
<dbReference type="InterPro" id="IPR051466">
    <property type="entry name" value="D-amino_acid_metab_enzyme"/>
</dbReference>
<dbReference type="Gene3D" id="2.40.37.20">
    <property type="entry name" value="D-serine dehydratase-like domain"/>
    <property type="match status" value="1"/>
</dbReference>
<dbReference type="SUPFAM" id="SSF51419">
    <property type="entry name" value="PLP-binding barrel"/>
    <property type="match status" value="1"/>
</dbReference>
<comment type="caution">
    <text evidence="4">The sequence shown here is derived from an EMBL/GenBank/DDBJ whole genome shotgun (WGS) entry which is preliminary data.</text>
</comment>
<dbReference type="PANTHER" id="PTHR28004:SF2">
    <property type="entry name" value="D-SERINE DEHYDRATASE"/>
    <property type="match status" value="1"/>
</dbReference>
<dbReference type="Pfam" id="PF01168">
    <property type="entry name" value="Ala_racemase_N"/>
    <property type="match status" value="1"/>
</dbReference>
<evidence type="ECO:0000313" key="5">
    <source>
        <dbReference type="Proteomes" id="UP001480595"/>
    </source>
</evidence>
<comment type="similarity">
    <text evidence="1">Belongs to the DSD1 family.</text>
</comment>
<dbReference type="GeneID" id="92091916"/>
<gene>
    <name evidence="4" type="ORF">PG994_007444</name>
</gene>
<dbReference type="SMART" id="SM01119">
    <property type="entry name" value="D-ser_dehydrat"/>
    <property type="match status" value="1"/>
</dbReference>
<dbReference type="InterPro" id="IPR026956">
    <property type="entry name" value="D-ser_dehydrat-like_dom"/>
</dbReference>
<dbReference type="Pfam" id="PF14031">
    <property type="entry name" value="D-ser_dehydrat"/>
    <property type="match status" value="1"/>
</dbReference>
<evidence type="ECO:0000256" key="2">
    <source>
        <dbReference type="ARBA" id="ARBA00023239"/>
    </source>
</evidence>
<protein>
    <recommendedName>
        <fullName evidence="3">D-serine dehydratase-like domain-containing protein</fullName>
    </recommendedName>
</protein>
<keyword evidence="5" id="KW-1185">Reference proteome</keyword>
<dbReference type="Proteomes" id="UP001480595">
    <property type="component" value="Unassembled WGS sequence"/>
</dbReference>
<dbReference type="RefSeq" id="XP_066715795.1">
    <property type="nucleotide sequence ID" value="XM_066858853.1"/>
</dbReference>
<accession>A0ABR1V3A3</accession>
<evidence type="ECO:0000256" key="1">
    <source>
        <dbReference type="ARBA" id="ARBA00005323"/>
    </source>
</evidence>
<proteinExistence type="inferred from homology"/>